<feature type="transmembrane region" description="Helical" evidence="1">
    <location>
        <begin position="20"/>
        <end position="39"/>
    </location>
</feature>
<comment type="caution">
    <text evidence="2">The sequence shown here is derived from an EMBL/GenBank/DDBJ whole genome shotgun (WGS) entry which is preliminary data.</text>
</comment>
<keyword evidence="1" id="KW-0472">Membrane</keyword>
<dbReference type="Proteomes" id="UP001419910">
    <property type="component" value="Unassembled WGS sequence"/>
</dbReference>
<dbReference type="RefSeq" id="WP_343892972.1">
    <property type="nucleotide sequence ID" value="NZ_BAAAEH010000067.1"/>
</dbReference>
<evidence type="ECO:0000256" key="1">
    <source>
        <dbReference type="SAM" id="Phobius"/>
    </source>
</evidence>
<protein>
    <recommendedName>
        <fullName evidence="4">Inner membrane protein</fullName>
    </recommendedName>
</protein>
<keyword evidence="1" id="KW-0812">Transmembrane</keyword>
<proteinExistence type="predicted"/>
<keyword evidence="1" id="KW-1133">Transmembrane helix</keyword>
<sequence length="304" mass="31790">MDDDLPIATAPSDKPAWRNAAILGVVAFLAGLGAMAFILHNYASWFAPKPVATVTLPLGTTTGGKQTPVVIVPGNAGAPAPAIDLEALTVRENDLATRLADLEARTNNVGAEARVASGYATRAEGLMIAFAARRQIDRGLALGYLENQLRDRFGTTQPQAVGAIVQAASEPVTIEDLRMGLDTIGPELATGAATDGWLTSFRRELGNLIVLHRADTPSPLPADRLTRARRMLQTGQVEAALAEVARMPGAAQGGRWISAARRYIGARQALDTIEAAAIQGQATVAGARAPARDVPGMGSTPPNH</sequence>
<evidence type="ECO:0000313" key="2">
    <source>
        <dbReference type="EMBL" id="MEN2792322.1"/>
    </source>
</evidence>
<gene>
    <name evidence="2" type="ORF">ABC974_22005</name>
</gene>
<organism evidence="2 3">
    <name type="scientific">Sphingomonas oligophenolica</name>
    <dbReference type="NCBI Taxonomy" id="301154"/>
    <lineage>
        <taxon>Bacteria</taxon>
        <taxon>Pseudomonadati</taxon>
        <taxon>Pseudomonadota</taxon>
        <taxon>Alphaproteobacteria</taxon>
        <taxon>Sphingomonadales</taxon>
        <taxon>Sphingomonadaceae</taxon>
        <taxon>Sphingomonas</taxon>
    </lineage>
</organism>
<evidence type="ECO:0000313" key="3">
    <source>
        <dbReference type="Proteomes" id="UP001419910"/>
    </source>
</evidence>
<dbReference type="EMBL" id="JBDIME010000026">
    <property type="protein sequence ID" value="MEN2792322.1"/>
    <property type="molecule type" value="Genomic_DNA"/>
</dbReference>
<accession>A0ABU9Y944</accession>
<name>A0ABU9Y944_9SPHN</name>
<keyword evidence="3" id="KW-1185">Reference proteome</keyword>
<reference evidence="2 3" key="1">
    <citation type="submission" date="2024-05" db="EMBL/GenBank/DDBJ databases">
        <authorList>
            <person name="Liu Q."/>
            <person name="Xin Y.-H."/>
        </authorList>
    </citation>
    <scope>NUCLEOTIDE SEQUENCE [LARGE SCALE GENOMIC DNA]</scope>
    <source>
        <strain evidence="2 3">CGMCC 1.10181</strain>
    </source>
</reference>
<evidence type="ECO:0008006" key="4">
    <source>
        <dbReference type="Google" id="ProtNLM"/>
    </source>
</evidence>